<keyword evidence="10" id="KW-1185">Reference proteome</keyword>
<dbReference type="GO" id="GO:0009252">
    <property type="term" value="P:peptidoglycan biosynthetic process"/>
    <property type="evidence" value="ECO:0007669"/>
    <property type="project" value="UniProtKB-UniRule"/>
</dbReference>
<keyword evidence="4 7" id="KW-0472">Membrane</keyword>
<evidence type="ECO:0000256" key="6">
    <source>
        <dbReference type="ARBA" id="ARBA00023316"/>
    </source>
</evidence>
<accession>A0A4S4C300</accession>
<gene>
    <name evidence="7 9" type="primary">mltG</name>
    <name evidence="9" type="ORF">E6C55_11565</name>
</gene>
<evidence type="ECO:0000256" key="7">
    <source>
        <dbReference type="HAMAP-Rule" id="MF_02065"/>
    </source>
</evidence>
<keyword evidence="6 7" id="KW-0961">Cell wall biogenesis/degradation</keyword>
<comment type="function">
    <text evidence="7">Functions as a peptidoglycan terminase that cleaves nascent peptidoglycan strands endolytically to terminate their elongation.</text>
</comment>
<evidence type="ECO:0000256" key="1">
    <source>
        <dbReference type="ARBA" id="ARBA00022475"/>
    </source>
</evidence>
<feature type="transmembrane region" description="Helical" evidence="7">
    <location>
        <begin position="132"/>
        <end position="155"/>
    </location>
</feature>
<evidence type="ECO:0000313" key="9">
    <source>
        <dbReference type="EMBL" id="THF79954.1"/>
    </source>
</evidence>
<evidence type="ECO:0000256" key="4">
    <source>
        <dbReference type="ARBA" id="ARBA00023136"/>
    </source>
</evidence>
<evidence type="ECO:0000256" key="2">
    <source>
        <dbReference type="ARBA" id="ARBA00022692"/>
    </source>
</evidence>
<dbReference type="Gene3D" id="3.30.160.60">
    <property type="entry name" value="Classic Zinc Finger"/>
    <property type="match status" value="1"/>
</dbReference>
<dbReference type="GO" id="GO:0008932">
    <property type="term" value="F:lytic endotransglycosylase activity"/>
    <property type="evidence" value="ECO:0007669"/>
    <property type="project" value="UniProtKB-UniRule"/>
</dbReference>
<dbReference type="RefSeq" id="WP_136369943.1">
    <property type="nucleotide sequence ID" value="NZ_SSOB01000012.1"/>
</dbReference>
<dbReference type="OrthoDB" id="9814591at2"/>
<feature type="compositionally biased region" description="Basic and acidic residues" evidence="8">
    <location>
        <begin position="16"/>
        <end position="37"/>
    </location>
</feature>
<dbReference type="EMBL" id="SSOB01000012">
    <property type="protein sequence ID" value="THF79954.1"/>
    <property type="molecule type" value="Genomic_DNA"/>
</dbReference>
<dbReference type="PANTHER" id="PTHR30518:SF2">
    <property type="entry name" value="ENDOLYTIC MUREIN TRANSGLYCOSYLASE"/>
    <property type="match status" value="1"/>
</dbReference>
<proteinExistence type="inferred from homology"/>
<dbReference type="GO" id="GO:0005886">
    <property type="term" value="C:plasma membrane"/>
    <property type="evidence" value="ECO:0007669"/>
    <property type="project" value="UniProtKB-SubCell"/>
</dbReference>
<dbReference type="Pfam" id="PF02618">
    <property type="entry name" value="YceG"/>
    <property type="match status" value="1"/>
</dbReference>
<dbReference type="InterPro" id="IPR003770">
    <property type="entry name" value="MLTG-like"/>
</dbReference>
<dbReference type="GO" id="GO:0071555">
    <property type="term" value="P:cell wall organization"/>
    <property type="evidence" value="ECO:0007669"/>
    <property type="project" value="UniProtKB-KW"/>
</dbReference>
<dbReference type="CDD" id="cd08010">
    <property type="entry name" value="MltG_like"/>
    <property type="match status" value="1"/>
</dbReference>
<feature type="site" description="Important for catalytic activity" evidence="7">
    <location>
        <position position="361"/>
    </location>
</feature>
<keyword evidence="2 7" id="KW-0812">Transmembrane</keyword>
<dbReference type="PANTHER" id="PTHR30518">
    <property type="entry name" value="ENDOLYTIC MUREIN TRANSGLYCOSYLASE"/>
    <property type="match status" value="1"/>
</dbReference>
<protein>
    <recommendedName>
        <fullName evidence="7">Endolytic murein transglycosylase</fullName>
        <ecNumber evidence="7">4.2.2.29</ecNumber>
    </recommendedName>
    <alternativeName>
        <fullName evidence="7">Peptidoglycan lytic transglycosylase</fullName>
    </alternativeName>
    <alternativeName>
        <fullName evidence="7">Peptidoglycan polymerization terminase</fullName>
    </alternativeName>
</protein>
<dbReference type="NCBIfam" id="TIGR00247">
    <property type="entry name" value="endolytic transglycosylase MltG"/>
    <property type="match status" value="1"/>
</dbReference>
<keyword evidence="3 7" id="KW-1133">Transmembrane helix</keyword>
<comment type="similarity">
    <text evidence="7">Belongs to the transglycosylase MltG family.</text>
</comment>
<dbReference type="Proteomes" id="UP000310636">
    <property type="component" value="Unassembled WGS sequence"/>
</dbReference>
<comment type="subcellular location">
    <subcellularLocation>
        <location evidence="7">Cell membrane</location>
        <topology evidence="7">Single-pass membrane protein</topology>
    </subcellularLocation>
</comment>
<dbReference type="Gene3D" id="3.30.1490.480">
    <property type="entry name" value="Endolytic murein transglycosylase"/>
    <property type="match status" value="2"/>
</dbReference>
<reference evidence="9 10" key="1">
    <citation type="submission" date="2019-04" db="EMBL/GenBank/DDBJ databases">
        <title>Cohnella sp. nov. isolated from preserved vegetables.</title>
        <authorList>
            <person name="Lin S.-Y."/>
            <person name="Hung M.-H."/>
            <person name="Young C.-C."/>
        </authorList>
    </citation>
    <scope>NUCLEOTIDE SEQUENCE [LARGE SCALE GENOMIC DNA]</scope>
    <source>
        <strain evidence="9 10">CC-MHH1044</strain>
    </source>
</reference>
<dbReference type="HAMAP" id="MF_02065">
    <property type="entry name" value="MltG"/>
    <property type="match status" value="1"/>
</dbReference>
<name>A0A4S4C300_9BACL</name>
<comment type="catalytic activity">
    <reaction evidence="7">
        <text>a peptidoglycan chain = a peptidoglycan chain with N-acetyl-1,6-anhydromuramyl-[peptide] at the reducing end + a peptidoglycan chain with N-acetylglucosamine at the non-reducing end.</text>
        <dbReference type="EC" id="4.2.2.29"/>
    </reaction>
</comment>
<keyword evidence="1 7" id="KW-1003">Cell membrane</keyword>
<evidence type="ECO:0000256" key="5">
    <source>
        <dbReference type="ARBA" id="ARBA00023239"/>
    </source>
</evidence>
<evidence type="ECO:0000256" key="3">
    <source>
        <dbReference type="ARBA" id="ARBA00022989"/>
    </source>
</evidence>
<feature type="region of interest" description="Disordered" evidence="8">
    <location>
        <begin position="1"/>
        <end position="126"/>
    </location>
</feature>
<organism evidence="9 10">
    <name type="scientific">Cohnella fermenti</name>
    <dbReference type="NCBI Taxonomy" id="2565925"/>
    <lineage>
        <taxon>Bacteria</taxon>
        <taxon>Bacillati</taxon>
        <taxon>Bacillota</taxon>
        <taxon>Bacilli</taxon>
        <taxon>Bacillales</taxon>
        <taxon>Paenibacillaceae</taxon>
        <taxon>Cohnella</taxon>
    </lineage>
</organism>
<evidence type="ECO:0000256" key="8">
    <source>
        <dbReference type="SAM" id="MobiDB-lite"/>
    </source>
</evidence>
<dbReference type="AlphaFoldDB" id="A0A4S4C300"/>
<evidence type="ECO:0000313" key="10">
    <source>
        <dbReference type="Proteomes" id="UP000310636"/>
    </source>
</evidence>
<keyword evidence="5 7" id="KW-0456">Lyase</keyword>
<dbReference type="EC" id="4.2.2.29" evidence="7"/>
<comment type="caution">
    <text evidence="9">The sequence shown here is derived from an EMBL/GenBank/DDBJ whole genome shotgun (WGS) entry which is preliminary data.</text>
</comment>
<sequence>MGKEHDGAPEGWRSVYSDRREENTASDEDTKPIRIESDGANVLGGAAISQGRTEAFSAQRREAAGSPAGTGADSGRPDVGYPREFPSAAEENKGRQGKSPAASAERKEPGPEKGGSGKGTGGKKRRRKPRPLFWSFFIALGLVLAVVAAVLFYVWNGMRTPAVSATPVKVTIERGMSANEIADELTEEGLIKNSFLFGIWLKFKNEGSQFQAGEYEMTPGMTREQIVGKLNAGDTIAAATIKFTIPEGFTVVQMADRLAAAGYVDKAAFLEAMANPAAVSGSTWTKLIPADSNLRYPLEGYLFPETYEMKQGATVADIVNRMASELDRKLDSLPEEWQNVLEERGMTVHELLTMASLVEREVVIDEERPIVAGVIKNRLDKKMPLQIDATIQYLLDKQKEKLSTDDLKVDSPYNTYLNPGLPPGPIASPSLKSIEAVLYPADTDYLYYVTKKDGTNEHLFASTYKQHQKNIQTSEKNEKK</sequence>